<keyword evidence="3" id="KW-0548">Nucleotidyltransferase</keyword>
<organism evidence="3 4">
    <name type="scientific">Vandammella animalimorsus</name>
    <dbReference type="NCBI Taxonomy" id="2029117"/>
    <lineage>
        <taxon>Bacteria</taxon>
        <taxon>Pseudomonadati</taxon>
        <taxon>Pseudomonadota</taxon>
        <taxon>Betaproteobacteria</taxon>
        <taxon>Burkholderiales</taxon>
        <taxon>Comamonadaceae</taxon>
        <taxon>Vandammella</taxon>
    </lineage>
</organism>
<dbReference type="GO" id="GO:0016779">
    <property type="term" value="F:nucleotidyltransferase activity"/>
    <property type="evidence" value="ECO:0007669"/>
    <property type="project" value="UniProtKB-KW"/>
</dbReference>
<evidence type="ECO:0000313" key="3">
    <source>
        <dbReference type="EMBL" id="PAT38605.1"/>
    </source>
</evidence>
<keyword evidence="1" id="KW-0479">Metal-binding</keyword>
<evidence type="ECO:0000259" key="2">
    <source>
        <dbReference type="Pfam" id="PF07883"/>
    </source>
</evidence>
<dbReference type="Gene3D" id="2.60.120.10">
    <property type="entry name" value="Jelly Rolls"/>
    <property type="match status" value="1"/>
</dbReference>
<evidence type="ECO:0000313" key="4">
    <source>
        <dbReference type="Proteomes" id="UP000218054"/>
    </source>
</evidence>
<gene>
    <name evidence="3" type="ORF">CK625_03860</name>
</gene>
<comment type="caution">
    <text evidence="3">The sequence shown here is derived from an EMBL/GenBank/DDBJ whole genome shotgun (WGS) entry which is preliminary data.</text>
</comment>
<dbReference type="SUPFAM" id="SSF51182">
    <property type="entry name" value="RmlC-like cupins"/>
    <property type="match status" value="1"/>
</dbReference>
<keyword evidence="3" id="KW-0808">Transferase</keyword>
<dbReference type="RefSeq" id="WP_095538886.1">
    <property type="nucleotide sequence ID" value="NZ_NSJB01000001.1"/>
</dbReference>
<dbReference type="Pfam" id="PF07883">
    <property type="entry name" value="Cupin_2"/>
    <property type="match status" value="1"/>
</dbReference>
<dbReference type="InterPro" id="IPR013096">
    <property type="entry name" value="Cupin_2"/>
</dbReference>
<name>A0A2A2AJ60_9BURK</name>
<dbReference type="Proteomes" id="UP000218054">
    <property type="component" value="Unassembled WGS sequence"/>
</dbReference>
<dbReference type="InterPro" id="IPR051610">
    <property type="entry name" value="GPI/OXD"/>
</dbReference>
<dbReference type="GO" id="GO:0046872">
    <property type="term" value="F:metal ion binding"/>
    <property type="evidence" value="ECO:0007669"/>
    <property type="project" value="UniProtKB-KW"/>
</dbReference>
<evidence type="ECO:0000256" key="1">
    <source>
        <dbReference type="ARBA" id="ARBA00022723"/>
    </source>
</evidence>
<dbReference type="PANTHER" id="PTHR35848:SF6">
    <property type="entry name" value="CUPIN TYPE-2 DOMAIN-CONTAINING PROTEIN"/>
    <property type="match status" value="1"/>
</dbReference>
<reference evidence="3 4" key="1">
    <citation type="submission" date="2017-08" db="EMBL/GenBank/DDBJ databases">
        <title>WGS of Clinical strains of the CDC Group NO-1 linked to zoonotic infections in humans.</title>
        <authorList>
            <person name="Bernier A.-M."/>
            <person name="Bernard K."/>
        </authorList>
    </citation>
    <scope>NUCLEOTIDE SEQUENCE [LARGE SCALE GENOMIC DNA]</scope>
    <source>
        <strain evidence="3 4">NML00-0135</strain>
    </source>
</reference>
<dbReference type="EMBL" id="NSJB01000001">
    <property type="protein sequence ID" value="PAT38605.1"/>
    <property type="molecule type" value="Genomic_DNA"/>
</dbReference>
<dbReference type="InterPro" id="IPR011051">
    <property type="entry name" value="RmlC_Cupin_sf"/>
</dbReference>
<proteinExistence type="predicted"/>
<dbReference type="InterPro" id="IPR014710">
    <property type="entry name" value="RmlC-like_jellyroll"/>
</dbReference>
<feature type="domain" description="Cupin type-2" evidence="2">
    <location>
        <begin position="40"/>
        <end position="110"/>
    </location>
</feature>
<accession>A0A2A2AJ60</accession>
<protein>
    <submittedName>
        <fullName evidence="3">Mannose-1-phosphate guanylyltransferase</fullName>
    </submittedName>
</protein>
<dbReference type="AlphaFoldDB" id="A0A2A2AJ60"/>
<dbReference type="PANTHER" id="PTHR35848">
    <property type="entry name" value="OXALATE-BINDING PROTEIN"/>
    <property type="match status" value="1"/>
</dbReference>
<sequence>MDQPIPALPHVLDVAAHLQAQPRQAVRTLLHTIDGTNLVLWQIPPGASLPPHRHPHGTDIWFVLQGSAELLDDAQSRRSVHAGHIVLIERRQRHGVRNTAGQDCVLVSVVPTDAGFEPLS</sequence>
<keyword evidence="4" id="KW-1185">Reference proteome</keyword>